<accession>U4LTD2</accession>
<dbReference type="Proteomes" id="UP000018144">
    <property type="component" value="Unassembled WGS sequence"/>
</dbReference>
<dbReference type="STRING" id="1076935.U4LTD2"/>
<dbReference type="OMA" id="PHNDGEE"/>
<evidence type="ECO:0000256" key="1">
    <source>
        <dbReference type="SAM" id="MobiDB-lite"/>
    </source>
</evidence>
<protein>
    <submittedName>
        <fullName evidence="2">Similar to Pc21g18550 [Penicillium chrysogenum Wisconsin 54-1255] acc. no. XP_002568847</fullName>
    </submittedName>
</protein>
<dbReference type="PANTHER" id="PTHR42089:SF1">
    <property type="entry name" value="YALI0F09427P"/>
    <property type="match status" value="1"/>
</dbReference>
<dbReference type="PANTHER" id="PTHR42089">
    <property type="entry name" value="YALI0F09427P"/>
    <property type="match status" value="1"/>
</dbReference>
<dbReference type="EMBL" id="HF935907">
    <property type="protein sequence ID" value="CCX32770.1"/>
    <property type="molecule type" value="Genomic_DNA"/>
</dbReference>
<dbReference type="AlphaFoldDB" id="U4LTD2"/>
<evidence type="ECO:0000313" key="2">
    <source>
        <dbReference type="EMBL" id="CCX32770.1"/>
    </source>
</evidence>
<name>U4LTD2_PYROM</name>
<sequence>MTSRTTSTSHLLSQIPLLASPHISLPSAVTLPYSYQTLPHGLPPPSTGSGAGEGYIVSPSGAVSQTPEAVQHSIHTLLSHIQSERSEAEEAWNTWERGIQERELMEKRRVAPGWLDTGVTILEPARAGGAGGREDMRAAGMVDEAQDSASTEEGNQLDQVFGKMAV</sequence>
<evidence type="ECO:0000313" key="3">
    <source>
        <dbReference type="Proteomes" id="UP000018144"/>
    </source>
</evidence>
<feature type="region of interest" description="Disordered" evidence="1">
    <location>
        <begin position="144"/>
        <end position="166"/>
    </location>
</feature>
<dbReference type="eggNOG" id="ENOG502S4JN">
    <property type="taxonomic scope" value="Eukaryota"/>
</dbReference>
<feature type="compositionally biased region" description="Polar residues" evidence="1">
    <location>
        <begin position="147"/>
        <end position="158"/>
    </location>
</feature>
<organism evidence="2 3">
    <name type="scientific">Pyronema omphalodes (strain CBS 100304)</name>
    <name type="common">Pyronema confluens</name>
    <dbReference type="NCBI Taxonomy" id="1076935"/>
    <lineage>
        <taxon>Eukaryota</taxon>
        <taxon>Fungi</taxon>
        <taxon>Dikarya</taxon>
        <taxon>Ascomycota</taxon>
        <taxon>Pezizomycotina</taxon>
        <taxon>Pezizomycetes</taxon>
        <taxon>Pezizales</taxon>
        <taxon>Pyronemataceae</taxon>
        <taxon>Pyronema</taxon>
    </lineage>
</organism>
<reference evidence="2 3" key="1">
    <citation type="journal article" date="2013" name="PLoS Genet.">
        <title>The genome and development-dependent transcriptomes of Pyronema confluens: a window into fungal evolution.</title>
        <authorList>
            <person name="Traeger S."/>
            <person name="Altegoer F."/>
            <person name="Freitag M."/>
            <person name="Gabaldon T."/>
            <person name="Kempken F."/>
            <person name="Kumar A."/>
            <person name="Marcet-Houben M."/>
            <person name="Poggeler S."/>
            <person name="Stajich J.E."/>
            <person name="Nowrousian M."/>
        </authorList>
    </citation>
    <scope>NUCLEOTIDE SEQUENCE [LARGE SCALE GENOMIC DNA]</scope>
    <source>
        <strain evidence="3">CBS 100304</strain>
        <tissue evidence="2">Vegetative mycelium</tissue>
    </source>
</reference>
<gene>
    <name evidence="2" type="ORF">PCON_13621</name>
</gene>
<keyword evidence="3" id="KW-1185">Reference proteome</keyword>
<proteinExistence type="predicted"/>
<dbReference type="OrthoDB" id="5360414at2759"/>